<feature type="domain" description="Protein CR006 P-loop" evidence="1">
    <location>
        <begin position="106"/>
        <end position="733"/>
    </location>
</feature>
<dbReference type="InterPro" id="IPR026866">
    <property type="entry name" value="CR006_AAA"/>
</dbReference>
<accession>A0ABY9XVE5</accession>
<dbReference type="SUPFAM" id="SSF52540">
    <property type="entry name" value="P-loop containing nucleoside triphosphate hydrolases"/>
    <property type="match status" value="1"/>
</dbReference>
<dbReference type="InterPro" id="IPR027417">
    <property type="entry name" value="P-loop_NTPase"/>
</dbReference>
<evidence type="ECO:0000313" key="2">
    <source>
        <dbReference type="EMBL" id="WNH09909.1"/>
    </source>
</evidence>
<dbReference type="Pfam" id="PF13166">
    <property type="entry name" value="AAA_13"/>
    <property type="match status" value="1"/>
</dbReference>
<dbReference type="PANTHER" id="PTHR32182">
    <property type="entry name" value="DNA REPLICATION AND REPAIR PROTEIN RECF"/>
    <property type="match status" value="1"/>
</dbReference>
<dbReference type="RefSeq" id="WP_415866272.1">
    <property type="nucleotide sequence ID" value="NZ_CP134537.1"/>
</dbReference>
<evidence type="ECO:0000259" key="1">
    <source>
        <dbReference type="Pfam" id="PF13166"/>
    </source>
</evidence>
<gene>
    <name evidence="2" type="ORF">RHP51_04170</name>
</gene>
<dbReference type="EMBL" id="CP134537">
    <property type="protein sequence ID" value="WNH09909.1"/>
    <property type="molecule type" value="Genomic_DNA"/>
</dbReference>
<dbReference type="Gene3D" id="3.40.50.300">
    <property type="entry name" value="P-loop containing nucleotide triphosphate hydrolases"/>
    <property type="match status" value="2"/>
</dbReference>
<dbReference type="PANTHER" id="PTHR32182:SF22">
    <property type="entry name" value="ATP-DEPENDENT ENDONUCLEASE, OLD FAMILY-RELATED"/>
    <property type="match status" value="1"/>
</dbReference>
<reference evidence="2 3" key="1">
    <citation type="submission" date="2023-09" db="EMBL/GenBank/DDBJ databases">
        <title>Thalassobella suaedae gen. nov., sp. nov., a marine bacterium of the family Flavobacteriaceae isolated from a halophyte Suaeda japonica.</title>
        <authorList>
            <person name="Lee S.Y."/>
            <person name="Hwang C.Y."/>
        </authorList>
    </citation>
    <scope>NUCLEOTIDE SEQUENCE [LARGE SCALE GENOMIC DNA]</scope>
    <source>
        <strain evidence="2 3">HL-DH14</strain>
    </source>
</reference>
<evidence type="ECO:0000313" key="3">
    <source>
        <dbReference type="Proteomes" id="UP001302806"/>
    </source>
</evidence>
<organism evidence="2 3">
    <name type="scientific">Thalassobellus suaedae</name>
    <dbReference type="NCBI Taxonomy" id="3074124"/>
    <lineage>
        <taxon>Bacteria</taxon>
        <taxon>Pseudomonadati</taxon>
        <taxon>Bacteroidota</taxon>
        <taxon>Flavobacteriia</taxon>
        <taxon>Flavobacteriales</taxon>
        <taxon>Flavobacteriaceae</taxon>
        <taxon>Thalassobellus</taxon>
    </lineage>
</organism>
<protein>
    <submittedName>
        <fullName evidence="2">AAA family ATPase</fullName>
    </submittedName>
</protein>
<sequence>MSSTSINKKEIVDFLWEWTEQKGTWAELLIDKIVATENELSIIDRQTIFNYFLQSIGLFNGLPNITIAKPNYTPTNKEIELISLSDVNGVNRLAKNQTINFSPNLTVVYGENGTGKTGYGRILKTLGFSYDSYNNILSDISKTAEPQSAVIKFNSNSVSKTFNWDGSNTIQELENISVFNNNCVSISLNDRHLIVTPIGFHLFNLITTELNKLEQLINIEIAKFPTILNWSSTLNNGTPQQQFVSSLSKNSTEVLLNQISTFTDIQEKQLTDTELELTNLNKAVLQKDIQILTASISELSAILNKIENAQTYLNLTEWNLLLERNIKIKELKNRANKGIKEIAETNGIEFYESLEFNNFIKSAESYIKIIGKENYPEIEDNCIYCLQPLQNSAKELLKNYRLLLNDETQQNLNTFKQQKSNSMDLVGQIDTNVILSQSTYGFDSENKIIQPIELVEYNKSLVALKQLYITDKVSNETKFNLDYPKYIKLCNDKRAELKATLIKKSDLLANIATKETQLKAKIAELKDRKLLNTKIKEVKKSISNHKVIALLNSNYNNFNTSSISRKTTEAREELVQLNFNTIFKTELKSFKKGHISIDLNFGTSRGNSKISHRINTHSLLEILSEGEQKAIALSEFLTELQLDNVKAPVIFDDPVNSLDHNIIDDVARRLLKLSSERQVVVFTHSVLLFNSFLYFSKQSSFSSLQYKFYNSKNNYNETGFISDAEELNKVTTYISKINSLLNNTPKDRQETDVAEDGYGYLRSAIELCVEFEIFQGTIKRYQKNVALTSFMKVNGDKINIHKDKLNEIFERCCGFIKGHSNPEEIHNDPTMTELKTDFEDFKIIRKEFI</sequence>
<dbReference type="Proteomes" id="UP001302806">
    <property type="component" value="Chromosome"/>
</dbReference>
<proteinExistence type="predicted"/>
<name>A0ABY9XVE5_9FLAO</name>